<keyword evidence="4" id="KW-1185">Reference proteome</keyword>
<reference evidence="4" key="1">
    <citation type="submission" date="2016-10" db="EMBL/GenBank/DDBJ databases">
        <authorList>
            <person name="Varghese N."/>
            <person name="Submissions S."/>
        </authorList>
    </citation>
    <scope>NUCLEOTIDE SEQUENCE [LARGE SCALE GENOMIC DNA]</scope>
    <source>
        <strain evidence="4">DSM 24740</strain>
    </source>
</reference>
<dbReference type="InParanoid" id="A0A1H9L7P4"/>
<dbReference type="OrthoDB" id="1494740at2"/>
<keyword evidence="2" id="KW-0472">Membrane</keyword>
<dbReference type="EMBL" id="FOFB01000023">
    <property type="protein sequence ID" value="SER07380.1"/>
    <property type="molecule type" value="Genomic_DNA"/>
</dbReference>
<evidence type="ECO:0000256" key="2">
    <source>
        <dbReference type="SAM" id="Phobius"/>
    </source>
</evidence>
<gene>
    <name evidence="3" type="ORF">SAMN05444359_12340</name>
</gene>
<dbReference type="AlphaFoldDB" id="A0A1H9L7P4"/>
<evidence type="ECO:0000256" key="1">
    <source>
        <dbReference type="SAM" id="Coils"/>
    </source>
</evidence>
<organism evidence="3 4">
    <name type="scientific">Neolewinella agarilytica</name>
    <dbReference type="NCBI Taxonomy" id="478744"/>
    <lineage>
        <taxon>Bacteria</taxon>
        <taxon>Pseudomonadati</taxon>
        <taxon>Bacteroidota</taxon>
        <taxon>Saprospiria</taxon>
        <taxon>Saprospirales</taxon>
        <taxon>Lewinellaceae</taxon>
        <taxon>Neolewinella</taxon>
    </lineage>
</organism>
<keyword evidence="2" id="KW-0812">Transmembrane</keyword>
<dbReference type="RefSeq" id="WP_090171428.1">
    <property type="nucleotide sequence ID" value="NZ_FOFB01000023.1"/>
</dbReference>
<accession>A0A1H9L7P4</accession>
<keyword evidence="1" id="KW-0175">Coiled coil</keyword>
<keyword evidence="2" id="KW-1133">Transmembrane helix</keyword>
<evidence type="ECO:0000313" key="4">
    <source>
        <dbReference type="Proteomes" id="UP000199021"/>
    </source>
</evidence>
<name>A0A1H9L7P4_9BACT</name>
<evidence type="ECO:0000313" key="3">
    <source>
        <dbReference type="EMBL" id="SER07380.1"/>
    </source>
</evidence>
<feature type="transmembrane region" description="Helical" evidence="2">
    <location>
        <begin position="20"/>
        <end position="53"/>
    </location>
</feature>
<protein>
    <submittedName>
        <fullName evidence="3">Uncharacterized protein</fullName>
    </submittedName>
</protein>
<sequence>MSTEGNNPRLDPEFFIGTAAISLVGAFIFLRVSFAFCIGFVLASIVAMSWYFWPLISKRFPSPAKKVNENDFGQRVSLRLESCQQKEFRFRSEAESIRESIAALRDDLERSEQAGTEEKERAGQLIKEFEAEFNLRLAKAAFFADCATKLRELLDRHRLHESIAARKRELDELRKTNFDDEASLEETRYHLEQDSIQLDTIAELTKDISISFKAEQAEELRAKLEKLRTSL</sequence>
<proteinExistence type="predicted"/>
<dbReference type="Proteomes" id="UP000199021">
    <property type="component" value="Unassembled WGS sequence"/>
</dbReference>
<feature type="coiled-coil region" evidence="1">
    <location>
        <begin position="94"/>
        <end position="121"/>
    </location>
</feature>